<sequence length="240" mass="27909">MSILYRCGMASTLLNNIPVVGPRKQILCIDHPDEKVSFACKDCHRLICDTCVEGKHKQHEFKSLKNAVREIEKNMKINEDDLKSLISIFQRRGTMHRDYNALISAIDARATHLVTNIERLRDHMKDECLRQKEREDQYHDDYESVYHPMMQKFDEIEKLLQNAGVHNHAQICQAQLDFDDKHEVVANRASGMNIITPKFITGKDDISEHKKIFGNLEYDSKLKGTAMVIARENMRRNTQK</sequence>
<dbReference type="Gene3D" id="3.30.160.60">
    <property type="entry name" value="Classic Zinc Finger"/>
    <property type="match status" value="1"/>
</dbReference>
<evidence type="ECO:0000313" key="3">
    <source>
        <dbReference type="EMBL" id="CAC5363997.1"/>
    </source>
</evidence>
<evidence type="ECO:0000256" key="1">
    <source>
        <dbReference type="PROSITE-ProRule" id="PRU00024"/>
    </source>
</evidence>
<keyword evidence="1" id="KW-0479">Metal-binding</keyword>
<name>A0A6J8ABD0_MYTCO</name>
<keyword evidence="1" id="KW-0863">Zinc-finger</keyword>
<dbReference type="EMBL" id="CACVKT020000930">
    <property type="protein sequence ID" value="CAC5363997.1"/>
    <property type="molecule type" value="Genomic_DNA"/>
</dbReference>
<dbReference type="InterPro" id="IPR000315">
    <property type="entry name" value="Znf_B-box"/>
</dbReference>
<dbReference type="CDD" id="cd19756">
    <property type="entry name" value="Bbox2"/>
    <property type="match status" value="1"/>
</dbReference>
<dbReference type="Pfam" id="PF00643">
    <property type="entry name" value="zf-B_box"/>
    <property type="match status" value="1"/>
</dbReference>
<dbReference type="GO" id="GO:0008270">
    <property type="term" value="F:zinc ion binding"/>
    <property type="evidence" value="ECO:0007669"/>
    <property type="project" value="UniProtKB-KW"/>
</dbReference>
<gene>
    <name evidence="3" type="ORF">MCOR_5201</name>
</gene>
<dbReference type="Proteomes" id="UP000507470">
    <property type="component" value="Unassembled WGS sequence"/>
</dbReference>
<evidence type="ECO:0000259" key="2">
    <source>
        <dbReference type="PROSITE" id="PS50119"/>
    </source>
</evidence>
<organism evidence="3 4">
    <name type="scientific">Mytilus coruscus</name>
    <name type="common">Sea mussel</name>
    <dbReference type="NCBI Taxonomy" id="42192"/>
    <lineage>
        <taxon>Eukaryota</taxon>
        <taxon>Metazoa</taxon>
        <taxon>Spiralia</taxon>
        <taxon>Lophotrochozoa</taxon>
        <taxon>Mollusca</taxon>
        <taxon>Bivalvia</taxon>
        <taxon>Autobranchia</taxon>
        <taxon>Pteriomorphia</taxon>
        <taxon>Mytilida</taxon>
        <taxon>Mytiloidea</taxon>
        <taxon>Mytilidae</taxon>
        <taxon>Mytilinae</taxon>
        <taxon>Mytilus</taxon>
    </lineage>
</organism>
<reference evidence="3 4" key="1">
    <citation type="submission" date="2020-06" db="EMBL/GenBank/DDBJ databases">
        <authorList>
            <person name="Li R."/>
            <person name="Bekaert M."/>
        </authorList>
    </citation>
    <scope>NUCLEOTIDE SEQUENCE [LARGE SCALE GENOMIC DNA]</scope>
    <source>
        <strain evidence="4">wild</strain>
    </source>
</reference>
<dbReference type="PANTHER" id="PTHR25462:SF296">
    <property type="entry name" value="MEIOTIC P26, ISOFORM F"/>
    <property type="match status" value="1"/>
</dbReference>
<dbReference type="SUPFAM" id="SSF57845">
    <property type="entry name" value="B-box zinc-binding domain"/>
    <property type="match status" value="1"/>
</dbReference>
<dbReference type="AlphaFoldDB" id="A0A6J8ABD0"/>
<accession>A0A6J8ABD0</accession>
<dbReference type="PANTHER" id="PTHR25462">
    <property type="entry name" value="BONUS, ISOFORM C-RELATED"/>
    <property type="match status" value="1"/>
</dbReference>
<dbReference type="PROSITE" id="PS50119">
    <property type="entry name" value="ZF_BBOX"/>
    <property type="match status" value="1"/>
</dbReference>
<feature type="domain" description="B box-type" evidence="2">
    <location>
        <begin position="23"/>
        <end position="64"/>
    </location>
</feature>
<keyword evidence="4" id="KW-1185">Reference proteome</keyword>
<proteinExistence type="predicted"/>
<protein>
    <recommendedName>
        <fullName evidence="2">B box-type domain-containing protein</fullName>
    </recommendedName>
</protein>
<keyword evidence="1" id="KW-0862">Zinc</keyword>
<dbReference type="InterPro" id="IPR047153">
    <property type="entry name" value="TRIM45/56/19-like"/>
</dbReference>
<dbReference type="OrthoDB" id="654191at2759"/>
<evidence type="ECO:0000313" key="4">
    <source>
        <dbReference type="Proteomes" id="UP000507470"/>
    </source>
</evidence>